<keyword evidence="3" id="KW-0238">DNA-binding</keyword>
<dbReference type="GO" id="GO:0003677">
    <property type="term" value="F:DNA binding"/>
    <property type="evidence" value="ECO:0007669"/>
    <property type="project" value="UniProtKB-KW"/>
</dbReference>
<feature type="region of interest" description="Disordered" evidence="5">
    <location>
        <begin position="111"/>
        <end position="135"/>
    </location>
</feature>
<accession>A0A1S2Z206</accession>
<keyword evidence="8" id="KW-1185">Reference proteome</keyword>
<dbReference type="Gene3D" id="1.10.10.60">
    <property type="entry name" value="Homeodomain-like"/>
    <property type="match status" value="2"/>
</dbReference>
<name>A0A1S2Z206_CICAR</name>
<dbReference type="InterPro" id="IPR017930">
    <property type="entry name" value="Myb_dom"/>
</dbReference>
<dbReference type="PROSITE" id="PS51294">
    <property type="entry name" value="HTH_MYB"/>
    <property type="match status" value="2"/>
</dbReference>
<gene>
    <name evidence="9" type="primary">LOC101501566</name>
</gene>
<dbReference type="PANTHER" id="PTHR10641:SF1418">
    <property type="entry name" value="MYB-RELATED TRANSCRIPTION FACTOR"/>
    <property type="match status" value="1"/>
</dbReference>
<keyword evidence="4" id="KW-0539">Nucleus</keyword>
<sequence>MARTPSCDKSGMRKGTWTAEEDRKLIAYVTRYGCWNWRQLPKFAGLARCGKSCRLRWMNYLRPNIKRGNFTQDEEELIIKMHKKMGNKWSTIAAELPGRTDNEVKNHWHTSLKKRAEDNTKTNQETQTSKSKDINMESTQEQDIVFFHVTPTSSQFSDTTSPLSPFSSSSEVSSIDQSNENLVLEDEFGFLENVDESFWKDPYLDNISNTQSGIVQGDTTNNCAYQNQDTMIHEDAFLVSPNHSSNESLFMDNNDLFGSFLESYRESTVDSFWTHPFVADMCHVPSELVTPLAMESDYFSIVYDEDLWS</sequence>
<feature type="domain" description="Myb-like" evidence="6">
    <location>
        <begin position="9"/>
        <end position="61"/>
    </location>
</feature>
<dbReference type="eggNOG" id="KOG0048">
    <property type="taxonomic scope" value="Eukaryota"/>
</dbReference>
<dbReference type="OrthoDB" id="2143914at2759"/>
<feature type="domain" description="HTH myb-type" evidence="7">
    <location>
        <begin position="62"/>
        <end position="116"/>
    </location>
</feature>
<evidence type="ECO:0000256" key="5">
    <source>
        <dbReference type="SAM" id="MobiDB-lite"/>
    </source>
</evidence>
<dbReference type="PaxDb" id="3827-XP_004513558.1"/>
<dbReference type="InterPro" id="IPR009057">
    <property type="entry name" value="Homeodomain-like_sf"/>
</dbReference>
<evidence type="ECO:0000256" key="2">
    <source>
        <dbReference type="ARBA" id="ARBA00022737"/>
    </source>
</evidence>
<comment type="subcellular location">
    <subcellularLocation>
        <location evidence="1">Nucleus</location>
    </subcellularLocation>
</comment>
<dbReference type="KEGG" id="cam:101501566"/>
<evidence type="ECO:0000259" key="6">
    <source>
        <dbReference type="PROSITE" id="PS50090"/>
    </source>
</evidence>
<evidence type="ECO:0000256" key="4">
    <source>
        <dbReference type="ARBA" id="ARBA00023242"/>
    </source>
</evidence>
<dbReference type="SUPFAM" id="SSF46689">
    <property type="entry name" value="Homeodomain-like"/>
    <property type="match status" value="1"/>
</dbReference>
<feature type="domain" description="Myb-like" evidence="6">
    <location>
        <begin position="62"/>
        <end position="112"/>
    </location>
</feature>
<keyword evidence="2" id="KW-0677">Repeat</keyword>
<proteinExistence type="predicted"/>
<dbReference type="SMART" id="SM00717">
    <property type="entry name" value="SANT"/>
    <property type="match status" value="2"/>
</dbReference>
<dbReference type="RefSeq" id="XP_004513558.1">
    <property type="nucleotide sequence ID" value="XM_004513501.3"/>
</dbReference>
<evidence type="ECO:0000256" key="3">
    <source>
        <dbReference type="ARBA" id="ARBA00023125"/>
    </source>
</evidence>
<evidence type="ECO:0000313" key="8">
    <source>
        <dbReference type="Proteomes" id="UP000087171"/>
    </source>
</evidence>
<dbReference type="PANTHER" id="PTHR10641">
    <property type="entry name" value="MYB FAMILY TRANSCRIPTION FACTOR"/>
    <property type="match status" value="1"/>
</dbReference>
<evidence type="ECO:0000256" key="1">
    <source>
        <dbReference type="ARBA" id="ARBA00004123"/>
    </source>
</evidence>
<dbReference type="PROSITE" id="PS50090">
    <property type="entry name" value="MYB_LIKE"/>
    <property type="match status" value="2"/>
</dbReference>
<dbReference type="GeneID" id="101501566"/>
<dbReference type="FunFam" id="1.10.10.60:FF:000001">
    <property type="entry name" value="MYB-related transcription factor"/>
    <property type="match status" value="1"/>
</dbReference>
<dbReference type="InterPro" id="IPR001005">
    <property type="entry name" value="SANT/Myb"/>
</dbReference>
<dbReference type="Pfam" id="PF00249">
    <property type="entry name" value="Myb_DNA-binding"/>
    <property type="match status" value="2"/>
</dbReference>
<dbReference type="AlphaFoldDB" id="A0A1S2Z206"/>
<protein>
    <submittedName>
        <fullName evidence="9">Transcription factor MYB30-like</fullName>
    </submittedName>
</protein>
<evidence type="ECO:0000313" key="9">
    <source>
        <dbReference type="RefSeq" id="XP_004513558.1"/>
    </source>
</evidence>
<reference evidence="9" key="1">
    <citation type="submission" date="2025-08" db="UniProtKB">
        <authorList>
            <consortium name="RefSeq"/>
        </authorList>
    </citation>
    <scope>IDENTIFICATION</scope>
    <source>
        <tissue evidence="9">Etiolated seedlings</tissue>
    </source>
</reference>
<organism evidence="8 9">
    <name type="scientific">Cicer arietinum</name>
    <name type="common">Chickpea</name>
    <name type="synonym">Garbanzo</name>
    <dbReference type="NCBI Taxonomy" id="3827"/>
    <lineage>
        <taxon>Eukaryota</taxon>
        <taxon>Viridiplantae</taxon>
        <taxon>Streptophyta</taxon>
        <taxon>Embryophyta</taxon>
        <taxon>Tracheophyta</taxon>
        <taxon>Spermatophyta</taxon>
        <taxon>Magnoliopsida</taxon>
        <taxon>eudicotyledons</taxon>
        <taxon>Gunneridae</taxon>
        <taxon>Pentapetalae</taxon>
        <taxon>rosids</taxon>
        <taxon>fabids</taxon>
        <taxon>Fabales</taxon>
        <taxon>Fabaceae</taxon>
        <taxon>Papilionoideae</taxon>
        <taxon>50 kb inversion clade</taxon>
        <taxon>NPAAA clade</taxon>
        <taxon>Hologalegina</taxon>
        <taxon>IRL clade</taxon>
        <taxon>Cicereae</taxon>
        <taxon>Cicer</taxon>
    </lineage>
</organism>
<dbReference type="CDD" id="cd00167">
    <property type="entry name" value="SANT"/>
    <property type="match status" value="2"/>
</dbReference>
<evidence type="ECO:0000259" key="7">
    <source>
        <dbReference type="PROSITE" id="PS51294"/>
    </source>
</evidence>
<feature type="domain" description="HTH myb-type" evidence="7">
    <location>
        <begin position="9"/>
        <end position="61"/>
    </location>
</feature>
<dbReference type="GO" id="GO:0005634">
    <property type="term" value="C:nucleus"/>
    <property type="evidence" value="ECO:0007669"/>
    <property type="project" value="UniProtKB-SubCell"/>
</dbReference>
<dbReference type="InterPro" id="IPR015495">
    <property type="entry name" value="Myb_TF_plants"/>
</dbReference>
<dbReference type="Proteomes" id="UP000087171">
    <property type="component" value="Unplaced"/>
</dbReference>